<evidence type="ECO:0000313" key="2">
    <source>
        <dbReference type="EMBL" id="QPR70554.1"/>
    </source>
</evidence>
<keyword evidence="2" id="KW-0614">Plasmid</keyword>
<evidence type="ECO:0000313" key="3">
    <source>
        <dbReference type="Proteomes" id="UP000595038"/>
    </source>
</evidence>
<sequence length="59" mass="6535">MTKILTVLAQTALFTLGYVIMTAYRMPFEAQLGAALLFVVGCTLPNYTLHNTKKLKGEK</sequence>
<reference evidence="2 3" key="1">
    <citation type="submission" date="2020-12" db="EMBL/GenBank/DDBJ databases">
        <title>FDA dAtabase for Regulatory Grade micrObial Sequences (FDA-ARGOS): Supporting development and validation of Infectious Disease Dx tests.</title>
        <authorList>
            <person name="Nelson B."/>
            <person name="Plummer A."/>
            <person name="Tallon L."/>
            <person name="Sadzewicz L."/>
            <person name="Zhao X."/>
            <person name="Boylan J."/>
            <person name="Ott S."/>
            <person name="Bowen H."/>
            <person name="Vavikolanu K."/>
            <person name="Mehta A."/>
            <person name="Aluvathingal J."/>
            <person name="Nadendla S."/>
            <person name="Myers T."/>
            <person name="Yan Y."/>
            <person name="Sichtig H."/>
        </authorList>
    </citation>
    <scope>NUCLEOTIDE SEQUENCE [LARGE SCALE GENOMIC DNA]</scope>
    <source>
        <strain evidence="2 3">FDAARGOS_923</strain>
        <plasmid evidence="2 3">unnamed2</plasmid>
    </source>
</reference>
<geneLocation type="plasmid" evidence="2 3">
    <name>unnamed2</name>
</geneLocation>
<dbReference type="Proteomes" id="UP000595038">
    <property type="component" value="Plasmid unnamed2"/>
</dbReference>
<name>A0AB37GI39_BACLI</name>
<keyword evidence="1" id="KW-0472">Membrane</keyword>
<accession>A0AB37GI39</accession>
<protein>
    <submittedName>
        <fullName evidence="2">Uncharacterized protein</fullName>
    </submittedName>
</protein>
<evidence type="ECO:0000256" key="1">
    <source>
        <dbReference type="SAM" id="Phobius"/>
    </source>
</evidence>
<feature type="transmembrane region" description="Helical" evidence="1">
    <location>
        <begin position="31"/>
        <end position="49"/>
    </location>
</feature>
<dbReference type="AlphaFoldDB" id="A0AB37GI39"/>
<dbReference type="RefSeq" id="WP_145723607.1">
    <property type="nucleotide sequence ID" value="NZ_CP065645.1"/>
</dbReference>
<organism evidence="2 3">
    <name type="scientific">Bacillus licheniformis</name>
    <dbReference type="NCBI Taxonomy" id="1402"/>
    <lineage>
        <taxon>Bacteria</taxon>
        <taxon>Bacillati</taxon>
        <taxon>Bacillota</taxon>
        <taxon>Bacilli</taxon>
        <taxon>Bacillales</taxon>
        <taxon>Bacillaceae</taxon>
        <taxon>Bacillus</taxon>
    </lineage>
</organism>
<proteinExistence type="predicted"/>
<dbReference type="EMBL" id="CP065645">
    <property type="protein sequence ID" value="QPR70554.1"/>
    <property type="molecule type" value="Genomic_DNA"/>
</dbReference>
<gene>
    <name evidence="2" type="ORF">I6G80_00330</name>
</gene>
<keyword evidence="1" id="KW-0812">Transmembrane</keyword>
<keyword evidence="1" id="KW-1133">Transmembrane helix</keyword>